<organism evidence="3 4">
    <name type="scientific">Anisodus acutangulus</name>
    <dbReference type="NCBI Taxonomy" id="402998"/>
    <lineage>
        <taxon>Eukaryota</taxon>
        <taxon>Viridiplantae</taxon>
        <taxon>Streptophyta</taxon>
        <taxon>Embryophyta</taxon>
        <taxon>Tracheophyta</taxon>
        <taxon>Spermatophyta</taxon>
        <taxon>Magnoliopsida</taxon>
        <taxon>eudicotyledons</taxon>
        <taxon>Gunneridae</taxon>
        <taxon>Pentapetalae</taxon>
        <taxon>asterids</taxon>
        <taxon>lamiids</taxon>
        <taxon>Solanales</taxon>
        <taxon>Solanaceae</taxon>
        <taxon>Solanoideae</taxon>
        <taxon>Hyoscyameae</taxon>
        <taxon>Anisodus</taxon>
    </lineage>
</organism>
<keyword evidence="1" id="KW-0805">Transcription regulation</keyword>
<dbReference type="PANTHER" id="PTHR45838:SF4">
    <property type="entry name" value="HISTONE-LYSINE N-METHYLTRANSFERASE TRITHORAX"/>
    <property type="match status" value="1"/>
</dbReference>
<dbReference type="OrthoDB" id="308383at2759"/>
<dbReference type="EMBL" id="JAJAGQ010000019">
    <property type="protein sequence ID" value="KAJ8534987.1"/>
    <property type="molecule type" value="Genomic_DNA"/>
</dbReference>
<comment type="caution">
    <text evidence="3">The sequence shown here is derived from an EMBL/GenBank/DDBJ whole genome shotgun (WGS) entry which is preliminary data.</text>
</comment>
<evidence type="ECO:0000256" key="1">
    <source>
        <dbReference type="ARBA" id="ARBA00023015"/>
    </source>
</evidence>
<sequence>MVNGSHIPPGEPQSKSLTLKCDQIDFHCGRGKMTNEEFNVDTSCALGHGNSDKGVANNIVNLHSATELNFGLYSKYYENKRTIKRVVDGIGHSNCLALQEKNLYSCKLCGMMMDMTDAQNTLNLYGKTSFISPNGPFDNGNIRSVGKPMSRTSPPSQAVPLGFPLSSSTLIGNQTLQLSNKESLNGRLIELTKNPRMQTLHHGLEFPTHAFEPEISNVSSGRSAPVVTEASAVIHDKEFSTADGQNTVASEQSAEFLGVACEFNPMDAGPSKEFTDNSSRSLLE</sequence>
<gene>
    <name evidence="3" type="ORF">K7X08_016715</name>
</gene>
<protein>
    <submittedName>
        <fullName evidence="3">Uncharacterized protein</fullName>
    </submittedName>
</protein>
<keyword evidence="2" id="KW-0804">Transcription</keyword>
<dbReference type="GO" id="GO:0042800">
    <property type="term" value="F:histone H3K4 methyltransferase activity"/>
    <property type="evidence" value="ECO:0007669"/>
    <property type="project" value="TreeGrafter"/>
</dbReference>
<reference evidence="4" key="1">
    <citation type="journal article" date="2023" name="Proc. Natl. Acad. Sci. U.S.A.">
        <title>Genomic and structural basis for evolution of tropane alkaloid biosynthesis.</title>
        <authorList>
            <person name="Wanga Y.-J."/>
            <person name="Taina T."/>
            <person name="Yua J.-Y."/>
            <person name="Lia J."/>
            <person name="Xua B."/>
            <person name="Chenc J."/>
            <person name="D'Auriad J.C."/>
            <person name="Huanga J.-P."/>
            <person name="Huanga S.-X."/>
        </authorList>
    </citation>
    <scope>NUCLEOTIDE SEQUENCE [LARGE SCALE GENOMIC DNA]</scope>
    <source>
        <strain evidence="4">cv. KIB-2019</strain>
    </source>
</reference>
<name>A0A9Q1LFR6_9SOLA</name>
<dbReference type="AlphaFoldDB" id="A0A9Q1LFR6"/>
<dbReference type="Proteomes" id="UP001152561">
    <property type="component" value="Unassembled WGS sequence"/>
</dbReference>
<dbReference type="GO" id="GO:0035097">
    <property type="term" value="C:histone methyltransferase complex"/>
    <property type="evidence" value="ECO:0007669"/>
    <property type="project" value="TreeGrafter"/>
</dbReference>
<evidence type="ECO:0000313" key="4">
    <source>
        <dbReference type="Proteomes" id="UP001152561"/>
    </source>
</evidence>
<dbReference type="GO" id="GO:0045893">
    <property type="term" value="P:positive regulation of DNA-templated transcription"/>
    <property type="evidence" value="ECO:0007669"/>
    <property type="project" value="TreeGrafter"/>
</dbReference>
<keyword evidence="4" id="KW-1185">Reference proteome</keyword>
<dbReference type="PANTHER" id="PTHR45838">
    <property type="entry name" value="HISTONE-LYSINE-N-METHYLTRANSFERASE 2 KMT2 FAMILY MEMBER"/>
    <property type="match status" value="1"/>
</dbReference>
<accession>A0A9Q1LFR6</accession>
<evidence type="ECO:0000256" key="2">
    <source>
        <dbReference type="ARBA" id="ARBA00023163"/>
    </source>
</evidence>
<evidence type="ECO:0000313" key="3">
    <source>
        <dbReference type="EMBL" id="KAJ8534987.1"/>
    </source>
</evidence>
<proteinExistence type="predicted"/>